<protein>
    <submittedName>
        <fullName evidence="12">PspC domain-containing protein</fullName>
    </submittedName>
</protein>
<feature type="domain" description="Phage shock protein PspC N-terminal" evidence="8">
    <location>
        <begin position="127"/>
        <end position="182"/>
    </location>
</feature>
<dbReference type="PANTHER" id="PTHR33885:SF3">
    <property type="entry name" value="PHAGE SHOCK PROTEIN C"/>
    <property type="match status" value="1"/>
</dbReference>
<dbReference type="InterPro" id="IPR021255">
    <property type="entry name" value="DUF2807"/>
</dbReference>
<evidence type="ECO:0000313" key="13">
    <source>
        <dbReference type="Proteomes" id="UP000772618"/>
    </source>
</evidence>
<dbReference type="PANTHER" id="PTHR33885">
    <property type="entry name" value="PHAGE SHOCK PROTEIN C"/>
    <property type="match status" value="1"/>
</dbReference>
<comment type="subcellular location">
    <subcellularLocation>
        <location evidence="1">Cell membrane</location>
        <topology evidence="1">Single-pass membrane protein</topology>
    </subcellularLocation>
</comment>
<name>A0ABS5VLP1_9BACT</name>
<dbReference type="Pfam" id="PF10988">
    <property type="entry name" value="DUF2807"/>
    <property type="match status" value="1"/>
</dbReference>
<sequence>MKKNISINISGIIFHIEEDGYETLKKYLDSINKYFSTFEDSSEILADIESRIAEIFLSKLNEEKQVITVDDVNSLVTTMGSVSDFRAVEEQEEIPKATAGGFTSTDYSTNQENTSSSNTAYTYTPPKQMHRDQKRKILGGVCSGLANYFNVDALWIRLIFAVLTFAYGVTFIVYIVMWILVPGSYDLDEPVVGKKMYRDPERKVIGGVSGGVAAYLGIDLIIVRVLFIIMAVFGGLGLFVYIVLWIVLPEARTLTDKMQMQGEPVTLSNIESSLKKSQSEKTANEDIFTKIVLFPFRLIGIILNGLGKALGPLVEVVRVIVGVFIVFTGIAFVLGMVALFATALFVVPWVSEMNEVVNAFLRAFPTWLTVASAVATIVPGVFVILLGVSVIAKRIVFNAAVGWSLFVLFFISSAIVAVQIPSMIFSFKEEGKYVIENTYQVTGKTAVLNLNEMDEMENYDAANLTLKGHAEPYFRVVQTFESQGVSRSKAIENAKMVEYHIAVNDSVFTFDNNLIFKPNAIFRAQRVDVTLFIPYNAPFRMDEPMARFITNYVDGEYLDGNTWKMTENGLECISCPVSENTNTANLSDFDELEIRGKFDVRIISGDSYNVELIGSEEAKTKYDIEQTGETLIIQYHNKKDFDWKLKDLKIEEVEIKITMPNLEKIEATGVGDIRVDKFTNDNIDIELRGPIKLRGDLDAHKLDIHLTGSSEADLTGNVNNLNARIELASKLDAYGLEVHDAFVETSGASKAKVNVSGTLEMDEGTASKIDYRGRPEIIRKD</sequence>
<feature type="domain" description="PspC-related transmembrane region" evidence="10">
    <location>
        <begin position="293"/>
        <end position="424"/>
    </location>
</feature>
<feature type="domain" description="PspC-related ToastRack" evidence="11">
    <location>
        <begin position="465"/>
        <end position="576"/>
    </location>
</feature>
<evidence type="ECO:0000256" key="6">
    <source>
        <dbReference type="SAM" id="MobiDB-lite"/>
    </source>
</evidence>
<feature type="domain" description="Putative auto-transporter adhesin head GIN" evidence="9">
    <location>
        <begin position="588"/>
        <end position="775"/>
    </location>
</feature>
<accession>A0ABS5VLP1</accession>
<evidence type="ECO:0000259" key="11">
    <source>
        <dbReference type="Pfam" id="PF22744"/>
    </source>
</evidence>
<evidence type="ECO:0000313" key="12">
    <source>
        <dbReference type="EMBL" id="MBT1702370.1"/>
    </source>
</evidence>
<dbReference type="InterPro" id="IPR052027">
    <property type="entry name" value="PspC"/>
</dbReference>
<dbReference type="InterPro" id="IPR054319">
    <property type="entry name" value="PspC-rel_ToastRack"/>
</dbReference>
<dbReference type="Pfam" id="PF04024">
    <property type="entry name" value="PspC"/>
    <property type="match status" value="2"/>
</dbReference>
<evidence type="ECO:0000256" key="1">
    <source>
        <dbReference type="ARBA" id="ARBA00004162"/>
    </source>
</evidence>
<keyword evidence="5 7" id="KW-0472">Membrane</keyword>
<feature type="transmembrane region" description="Helical" evidence="7">
    <location>
        <begin position="158"/>
        <end position="181"/>
    </location>
</feature>
<gene>
    <name evidence="12" type="ORF">KK060_03715</name>
</gene>
<organism evidence="12 13">
    <name type="scientific">Chryseosolibacter indicus</name>
    <dbReference type="NCBI Taxonomy" id="2782351"/>
    <lineage>
        <taxon>Bacteria</taxon>
        <taxon>Pseudomonadati</taxon>
        <taxon>Bacteroidota</taxon>
        <taxon>Cytophagia</taxon>
        <taxon>Cytophagales</taxon>
        <taxon>Chryseotaleaceae</taxon>
        <taxon>Chryseosolibacter</taxon>
    </lineage>
</organism>
<dbReference type="Proteomes" id="UP000772618">
    <property type="component" value="Unassembled WGS sequence"/>
</dbReference>
<feature type="transmembrane region" description="Helical" evidence="7">
    <location>
        <begin position="201"/>
        <end position="218"/>
    </location>
</feature>
<dbReference type="RefSeq" id="WP_254152259.1">
    <property type="nucleotide sequence ID" value="NZ_JAHESD010000005.1"/>
</dbReference>
<evidence type="ECO:0000256" key="2">
    <source>
        <dbReference type="ARBA" id="ARBA00022475"/>
    </source>
</evidence>
<evidence type="ECO:0000259" key="9">
    <source>
        <dbReference type="Pfam" id="PF10988"/>
    </source>
</evidence>
<dbReference type="Pfam" id="PF22571">
    <property type="entry name" value="LiaI-LiaF-TM_PspC"/>
    <property type="match status" value="1"/>
</dbReference>
<evidence type="ECO:0000256" key="7">
    <source>
        <dbReference type="SAM" id="Phobius"/>
    </source>
</evidence>
<keyword evidence="13" id="KW-1185">Reference proteome</keyword>
<dbReference type="InterPro" id="IPR007168">
    <property type="entry name" value="Phageshock_PspC_N"/>
</dbReference>
<evidence type="ECO:0000256" key="3">
    <source>
        <dbReference type="ARBA" id="ARBA00022692"/>
    </source>
</evidence>
<feature type="transmembrane region" description="Helical" evidence="7">
    <location>
        <begin position="225"/>
        <end position="248"/>
    </location>
</feature>
<dbReference type="InterPro" id="IPR054321">
    <property type="entry name" value="PspC-rel_TM"/>
</dbReference>
<feature type="region of interest" description="Disordered" evidence="6">
    <location>
        <begin position="99"/>
        <end position="125"/>
    </location>
</feature>
<feature type="transmembrane region" description="Helical" evidence="7">
    <location>
        <begin position="319"/>
        <end position="347"/>
    </location>
</feature>
<feature type="transmembrane region" description="Helical" evidence="7">
    <location>
        <begin position="395"/>
        <end position="418"/>
    </location>
</feature>
<keyword evidence="3 7" id="KW-0812">Transmembrane</keyword>
<evidence type="ECO:0000256" key="5">
    <source>
        <dbReference type="ARBA" id="ARBA00023136"/>
    </source>
</evidence>
<dbReference type="Pfam" id="PF22744">
    <property type="entry name" value="Toast-rack_PspC-Cterm"/>
    <property type="match status" value="1"/>
</dbReference>
<evidence type="ECO:0000259" key="10">
    <source>
        <dbReference type="Pfam" id="PF22571"/>
    </source>
</evidence>
<evidence type="ECO:0000256" key="4">
    <source>
        <dbReference type="ARBA" id="ARBA00022989"/>
    </source>
</evidence>
<dbReference type="Gene3D" id="2.160.20.120">
    <property type="match status" value="1"/>
</dbReference>
<proteinExistence type="predicted"/>
<keyword evidence="4 7" id="KW-1133">Transmembrane helix</keyword>
<evidence type="ECO:0000259" key="8">
    <source>
        <dbReference type="Pfam" id="PF04024"/>
    </source>
</evidence>
<feature type="compositionally biased region" description="Low complexity" evidence="6">
    <location>
        <begin position="108"/>
        <end position="124"/>
    </location>
</feature>
<feature type="transmembrane region" description="Helical" evidence="7">
    <location>
        <begin position="367"/>
        <end position="388"/>
    </location>
</feature>
<reference evidence="12 13" key="1">
    <citation type="submission" date="2021-05" db="EMBL/GenBank/DDBJ databases">
        <title>A Polyphasic approach of four new species of the genus Ohtaekwangia: Ohtaekwangia histidinii sp. nov., Ohtaekwangia cretensis sp. nov., Ohtaekwangia indiensis sp. nov., Ohtaekwangia reichenbachii sp. nov. from diverse environment.</title>
        <authorList>
            <person name="Octaviana S."/>
        </authorList>
    </citation>
    <scope>NUCLEOTIDE SEQUENCE [LARGE SCALE GENOMIC DNA]</scope>
    <source>
        <strain evidence="12 13">PWU20</strain>
    </source>
</reference>
<feature type="domain" description="Phage shock protein PspC N-terminal" evidence="8">
    <location>
        <begin position="194"/>
        <end position="251"/>
    </location>
</feature>
<keyword evidence="2" id="KW-1003">Cell membrane</keyword>
<comment type="caution">
    <text evidence="12">The sequence shown here is derived from an EMBL/GenBank/DDBJ whole genome shotgun (WGS) entry which is preliminary data.</text>
</comment>
<dbReference type="EMBL" id="JAHESD010000005">
    <property type="protein sequence ID" value="MBT1702370.1"/>
    <property type="molecule type" value="Genomic_DNA"/>
</dbReference>